<organism evidence="2 3">
    <name type="scientific">Schizophyllum amplum</name>
    <dbReference type="NCBI Taxonomy" id="97359"/>
    <lineage>
        <taxon>Eukaryota</taxon>
        <taxon>Fungi</taxon>
        <taxon>Dikarya</taxon>
        <taxon>Basidiomycota</taxon>
        <taxon>Agaricomycotina</taxon>
        <taxon>Agaricomycetes</taxon>
        <taxon>Agaricomycetidae</taxon>
        <taxon>Agaricales</taxon>
        <taxon>Schizophyllaceae</taxon>
        <taxon>Schizophyllum</taxon>
    </lineage>
</organism>
<gene>
    <name evidence="2" type="ORF">BD626DRAFT_491072</name>
</gene>
<feature type="compositionally biased region" description="Low complexity" evidence="1">
    <location>
        <begin position="45"/>
        <end position="61"/>
    </location>
</feature>
<dbReference type="AlphaFoldDB" id="A0A550CHB9"/>
<sequence length="715" mass="76161">MSPPYTADAVPSDVDSLSDSDWLEIASNRASDDEDGFVSDRDGTLSLPPSSRRSSISLGSSRDGDVEAWEGIADGDADAASETPGGVSVDTHDDSVRAGPEEGGDRAVDPAEDRRIIEALDQSMVSTLNSSRTGSVSRVSTFHSSLRDLRLSFPDPLAGSREAITSHLESSYEGMTHSTTSVDSSVEMQQEGPSTALTPEALSADVDADCPFVSPEEFSDAFSKIASVADSQELKAQLTFTAQVELFMYGLRMPDRWLFVDRFVNKLASGQMSLLNEPPVVVDECTRLYALENTMRSDNIVVSRIAVYDRTEADATDTSEKLHRGVPSLALVYLPSYPAPTPKVNVPQHKYYHFVTDGKKFPSSFPFFACGQFLPRLRYRTPINAVSSVDATQVAEAFEALLIDKPEPLVPAGFGRAFTLLTLLTIILGVAVGYQSAQSVQRAAPVAHVQKTLMGMWVGSTNHTILPSSSYSAITSSIREMGSFQPLPSTLPPGVQPSTSWSPPAVPVVAIASSSSNAIASSSSSAISSLSTASSFSLSTTTTSSTLSTLFTSAKAAGKRPAGTDVAVRLPGTLSVSPTSILAQSTATTGLGLRLMDMAEELVGAVQRDVRDASTALGHALDGVGSALGDVGNVLGEARNVDAAARLREKRDLILRGTTSVVRAGTEHFAQRNEKARGRARHLKEQGLRLVSDAGEHLWDRVATAQRRARSLREN</sequence>
<dbReference type="OrthoDB" id="3256495at2759"/>
<dbReference type="EMBL" id="VDMD01000007">
    <property type="protein sequence ID" value="TRM64201.1"/>
    <property type="molecule type" value="Genomic_DNA"/>
</dbReference>
<accession>A0A550CHB9</accession>
<name>A0A550CHB9_9AGAR</name>
<keyword evidence="3" id="KW-1185">Reference proteome</keyword>
<dbReference type="STRING" id="97359.A0A550CHB9"/>
<reference evidence="2 3" key="1">
    <citation type="journal article" date="2019" name="New Phytol.">
        <title>Comparative genomics reveals unique wood-decay strategies and fruiting body development in the Schizophyllaceae.</title>
        <authorList>
            <person name="Almasi E."/>
            <person name="Sahu N."/>
            <person name="Krizsan K."/>
            <person name="Balint B."/>
            <person name="Kovacs G.M."/>
            <person name="Kiss B."/>
            <person name="Cseklye J."/>
            <person name="Drula E."/>
            <person name="Henrissat B."/>
            <person name="Nagy I."/>
            <person name="Chovatia M."/>
            <person name="Adam C."/>
            <person name="LaButti K."/>
            <person name="Lipzen A."/>
            <person name="Riley R."/>
            <person name="Grigoriev I.V."/>
            <person name="Nagy L.G."/>
        </authorList>
    </citation>
    <scope>NUCLEOTIDE SEQUENCE [LARGE SCALE GENOMIC DNA]</scope>
    <source>
        <strain evidence="2 3">NL-1724</strain>
    </source>
</reference>
<feature type="compositionally biased region" description="Basic and acidic residues" evidence="1">
    <location>
        <begin position="90"/>
        <end position="111"/>
    </location>
</feature>
<dbReference type="Proteomes" id="UP000320762">
    <property type="component" value="Unassembled WGS sequence"/>
</dbReference>
<feature type="region of interest" description="Disordered" evidence="1">
    <location>
        <begin position="27"/>
        <end position="111"/>
    </location>
</feature>
<evidence type="ECO:0000313" key="2">
    <source>
        <dbReference type="EMBL" id="TRM64201.1"/>
    </source>
</evidence>
<feature type="compositionally biased region" description="Polar residues" evidence="1">
    <location>
        <begin position="176"/>
        <end position="194"/>
    </location>
</feature>
<evidence type="ECO:0000313" key="3">
    <source>
        <dbReference type="Proteomes" id="UP000320762"/>
    </source>
</evidence>
<proteinExistence type="predicted"/>
<comment type="caution">
    <text evidence="2">The sequence shown here is derived from an EMBL/GenBank/DDBJ whole genome shotgun (WGS) entry which is preliminary data.</text>
</comment>
<evidence type="ECO:0000256" key="1">
    <source>
        <dbReference type="SAM" id="MobiDB-lite"/>
    </source>
</evidence>
<protein>
    <submittedName>
        <fullName evidence="2">Uncharacterized protein</fullName>
    </submittedName>
</protein>
<feature type="region of interest" description="Disordered" evidence="1">
    <location>
        <begin position="171"/>
        <end position="194"/>
    </location>
</feature>